<name>A0A7K3UCS0_9HYPH</name>
<dbReference type="EMBL" id="WUFT01000007">
    <property type="protein sequence ID" value="NEJ71450.1"/>
    <property type="molecule type" value="Genomic_DNA"/>
</dbReference>
<dbReference type="PROSITE" id="PS51257">
    <property type="entry name" value="PROKAR_LIPOPROTEIN"/>
    <property type="match status" value="1"/>
</dbReference>
<dbReference type="RefSeq" id="WP_164010012.1">
    <property type="nucleotide sequence ID" value="NZ_WUFT01000007.1"/>
</dbReference>
<dbReference type="Proteomes" id="UP000471753">
    <property type="component" value="Unassembled WGS sequence"/>
</dbReference>
<gene>
    <name evidence="2" type="ORF">GR197_13000</name>
</gene>
<evidence type="ECO:0008006" key="4">
    <source>
        <dbReference type="Google" id="ProtNLM"/>
    </source>
</evidence>
<organism evidence="2 3">
    <name type="scientific">Rhizobium phaseoli</name>
    <dbReference type="NCBI Taxonomy" id="396"/>
    <lineage>
        <taxon>Bacteria</taxon>
        <taxon>Pseudomonadati</taxon>
        <taxon>Pseudomonadota</taxon>
        <taxon>Alphaproteobacteria</taxon>
        <taxon>Hyphomicrobiales</taxon>
        <taxon>Rhizobiaceae</taxon>
        <taxon>Rhizobium/Agrobacterium group</taxon>
        <taxon>Rhizobium</taxon>
    </lineage>
</organism>
<feature type="chain" id="PRO_5029698244" description="DUF2946 domain-containing protein" evidence="1">
    <location>
        <begin position="24"/>
        <end position="127"/>
    </location>
</feature>
<evidence type="ECO:0000313" key="2">
    <source>
        <dbReference type="EMBL" id="NEJ71450.1"/>
    </source>
</evidence>
<evidence type="ECO:0000313" key="3">
    <source>
        <dbReference type="Proteomes" id="UP000471753"/>
    </source>
</evidence>
<dbReference type="AlphaFoldDB" id="A0A7K3UCS0"/>
<keyword evidence="1" id="KW-0732">Signal</keyword>
<reference evidence="2 3" key="1">
    <citation type="submission" date="2019-12" db="EMBL/GenBank/DDBJ databases">
        <title>Rhizobium genotypes associated with high levels of biological nitrogen fixation by grain legumes in a temperate-maritime cropping system.</title>
        <authorList>
            <person name="Maluk M."/>
            <person name="Francesc Ferrando Molina F."/>
            <person name="Lopez Del Egido L."/>
            <person name="Lafos M."/>
            <person name="Langarica-Fuentes A."/>
            <person name="Gebre Yohannes G."/>
            <person name="Young M.W."/>
            <person name="Martin P."/>
            <person name="Gantlett R."/>
            <person name="Kenicer G."/>
            <person name="Hawes C."/>
            <person name="Begg G.S."/>
            <person name="Quilliam R.S."/>
            <person name="Squire G.R."/>
            <person name="Poole P.S."/>
            <person name="Young P.W."/>
            <person name="Iannetta P.M."/>
            <person name="James E.K."/>
        </authorList>
    </citation>
    <scope>NUCLEOTIDE SEQUENCE [LARGE SCALE GENOMIC DNA]</scope>
    <source>
        <strain evidence="2 3">JHI366</strain>
    </source>
</reference>
<feature type="signal peptide" evidence="1">
    <location>
        <begin position="1"/>
        <end position="23"/>
    </location>
</feature>
<proteinExistence type="predicted"/>
<accession>A0A7K3UCS0</accession>
<comment type="caution">
    <text evidence="2">The sequence shown here is derived from an EMBL/GenBank/DDBJ whole genome shotgun (WGS) entry which is preliminary data.</text>
</comment>
<evidence type="ECO:0000256" key="1">
    <source>
        <dbReference type="SAM" id="SignalP"/>
    </source>
</evidence>
<sequence>MRTLALITMLLGWLVYSAMSAWAGCRACASMNMPVAVEAGSMHHQMAGMDVSKENMPEGPCHAAPLKEPCAGGDAAHMPLCAACLLLPPTVTVMDGGTSVFGYPAPALARALDDKRPAPQAPPPRLS</sequence>
<protein>
    <recommendedName>
        <fullName evidence="4">DUF2946 domain-containing protein</fullName>
    </recommendedName>
</protein>